<dbReference type="PROSITE" id="PS50157">
    <property type="entry name" value="ZINC_FINGER_C2H2_2"/>
    <property type="match status" value="2"/>
</dbReference>
<dbReference type="AlphaFoldDB" id="A0A9P1FHU8"/>
<accession>A0A9P1FHU8</accession>
<dbReference type="PROSITE" id="PS00028">
    <property type="entry name" value="ZINC_FINGER_C2H2_1"/>
    <property type="match status" value="2"/>
</dbReference>
<evidence type="ECO:0000256" key="9">
    <source>
        <dbReference type="SAM" id="MobiDB-lite"/>
    </source>
</evidence>
<dbReference type="GO" id="GO:0070042">
    <property type="term" value="F:rRNA (uridine-N3-)-methyltransferase activity"/>
    <property type="evidence" value="ECO:0007669"/>
    <property type="project" value="InterPro"/>
</dbReference>
<dbReference type="PANTHER" id="PTHR24404">
    <property type="entry name" value="ZINC FINGER PROTEIN"/>
    <property type="match status" value="1"/>
</dbReference>
<evidence type="ECO:0000256" key="5">
    <source>
        <dbReference type="ARBA" id="ARBA00022833"/>
    </source>
</evidence>
<dbReference type="Gene3D" id="3.30.160.60">
    <property type="entry name" value="Classic Zinc Finger"/>
    <property type="match status" value="1"/>
</dbReference>
<feature type="region of interest" description="Disordered" evidence="9">
    <location>
        <begin position="251"/>
        <end position="270"/>
    </location>
</feature>
<keyword evidence="2" id="KW-0479">Metal-binding</keyword>
<keyword evidence="3" id="KW-0677">Repeat</keyword>
<dbReference type="SUPFAM" id="SSF57667">
    <property type="entry name" value="beta-beta-alpha zinc fingers"/>
    <property type="match status" value="1"/>
</dbReference>
<dbReference type="InterPro" id="IPR019446">
    <property type="entry name" value="BMT5-like"/>
</dbReference>
<evidence type="ECO:0000313" key="14">
    <source>
        <dbReference type="Proteomes" id="UP001152797"/>
    </source>
</evidence>
<evidence type="ECO:0000256" key="8">
    <source>
        <dbReference type="PROSITE-ProRule" id="PRU00042"/>
    </source>
</evidence>
<dbReference type="GO" id="GO:0008270">
    <property type="term" value="F:zinc ion binding"/>
    <property type="evidence" value="ECO:0007669"/>
    <property type="project" value="UniProtKB-KW"/>
</dbReference>
<organism evidence="11">
    <name type="scientific">Cladocopium goreaui</name>
    <dbReference type="NCBI Taxonomy" id="2562237"/>
    <lineage>
        <taxon>Eukaryota</taxon>
        <taxon>Sar</taxon>
        <taxon>Alveolata</taxon>
        <taxon>Dinophyceae</taxon>
        <taxon>Suessiales</taxon>
        <taxon>Symbiodiniaceae</taxon>
        <taxon>Cladocopium</taxon>
    </lineage>
</organism>
<feature type="compositionally biased region" description="Low complexity" evidence="9">
    <location>
        <begin position="252"/>
        <end position="262"/>
    </location>
</feature>
<feature type="domain" description="C2H2-type" evidence="10">
    <location>
        <begin position="272"/>
        <end position="300"/>
    </location>
</feature>
<keyword evidence="4 8" id="KW-0863">Zinc-finger</keyword>
<evidence type="ECO:0000256" key="7">
    <source>
        <dbReference type="ARBA" id="ARBA00023242"/>
    </source>
</evidence>
<evidence type="ECO:0000256" key="6">
    <source>
        <dbReference type="ARBA" id="ARBA00023125"/>
    </source>
</evidence>
<proteinExistence type="predicted"/>
<dbReference type="Pfam" id="PF00096">
    <property type="entry name" value="zf-C2H2"/>
    <property type="match status" value="1"/>
</dbReference>
<dbReference type="EMBL" id="CAMXCT020000135">
    <property type="protein sequence ID" value="CAL1127812.1"/>
    <property type="molecule type" value="Genomic_DNA"/>
</dbReference>
<dbReference type="InterPro" id="IPR036236">
    <property type="entry name" value="Znf_C2H2_sf"/>
</dbReference>
<dbReference type="Proteomes" id="UP001152797">
    <property type="component" value="Unassembled WGS sequence"/>
</dbReference>
<dbReference type="InterPro" id="IPR013087">
    <property type="entry name" value="Znf_C2H2_type"/>
</dbReference>
<evidence type="ECO:0000256" key="4">
    <source>
        <dbReference type="ARBA" id="ARBA00022771"/>
    </source>
</evidence>
<dbReference type="GO" id="GO:0000978">
    <property type="term" value="F:RNA polymerase II cis-regulatory region sequence-specific DNA binding"/>
    <property type="evidence" value="ECO:0007669"/>
    <property type="project" value="TreeGrafter"/>
</dbReference>
<evidence type="ECO:0000256" key="3">
    <source>
        <dbReference type="ARBA" id="ARBA00022737"/>
    </source>
</evidence>
<feature type="region of interest" description="Disordered" evidence="9">
    <location>
        <begin position="332"/>
        <end position="351"/>
    </location>
</feature>
<feature type="domain" description="C2H2-type" evidence="10">
    <location>
        <begin position="311"/>
        <end position="339"/>
    </location>
</feature>
<dbReference type="OrthoDB" id="427910at2759"/>
<reference evidence="11" key="1">
    <citation type="submission" date="2022-10" db="EMBL/GenBank/DDBJ databases">
        <authorList>
            <person name="Chen Y."/>
            <person name="Dougan E. K."/>
            <person name="Chan C."/>
            <person name="Rhodes N."/>
            <person name="Thang M."/>
        </authorList>
    </citation>
    <scope>NUCLEOTIDE SEQUENCE</scope>
</reference>
<dbReference type="Pfam" id="PF10354">
    <property type="entry name" value="BMT5-like"/>
    <property type="match status" value="1"/>
</dbReference>
<evidence type="ECO:0000259" key="10">
    <source>
        <dbReference type="PROSITE" id="PS50157"/>
    </source>
</evidence>
<dbReference type="GO" id="GO:0003700">
    <property type="term" value="F:DNA-binding transcription factor activity"/>
    <property type="evidence" value="ECO:0007669"/>
    <property type="project" value="TreeGrafter"/>
</dbReference>
<evidence type="ECO:0000313" key="11">
    <source>
        <dbReference type="EMBL" id="CAI3974437.1"/>
    </source>
</evidence>
<evidence type="ECO:0000256" key="1">
    <source>
        <dbReference type="ARBA" id="ARBA00004123"/>
    </source>
</evidence>
<protein>
    <submittedName>
        <fullName evidence="13">Zinc finger protein 470</fullName>
    </submittedName>
</protein>
<gene>
    <name evidence="11" type="ORF">C1SCF055_LOCUS2837</name>
</gene>
<comment type="subcellular location">
    <subcellularLocation>
        <location evidence="1">Nucleus</location>
    </subcellularLocation>
</comment>
<dbReference type="InterPro" id="IPR050589">
    <property type="entry name" value="Ikaros_C2H2-ZF"/>
</dbReference>
<name>A0A9P1FHU8_9DINO</name>
<evidence type="ECO:0000256" key="2">
    <source>
        <dbReference type="ARBA" id="ARBA00022723"/>
    </source>
</evidence>
<keyword evidence="6" id="KW-0238">DNA-binding</keyword>
<keyword evidence="14" id="KW-1185">Reference proteome</keyword>
<evidence type="ECO:0000313" key="13">
    <source>
        <dbReference type="EMBL" id="CAL4761749.1"/>
    </source>
</evidence>
<evidence type="ECO:0000313" key="12">
    <source>
        <dbReference type="EMBL" id="CAL1127812.1"/>
    </source>
</evidence>
<dbReference type="EMBL" id="CAMXCT010000135">
    <property type="protein sequence ID" value="CAI3974437.1"/>
    <property type="molecule type" value="Genomic_DNA"/>
</dbReference>
<dbReference type="EMBL" id="CAMXCT030000135">
    <property type="protein sequence ID" value="CAL4761749.1"/>
    <property type="molecule type" value="Genomic_DNA"/>
</dbReference>
<keyword evidence="7" id="KW-0539">Nucleus</keyword>
<dbReference type="SMART" id="SM00355">
    <property type="entry name" value="ZnF_C2H2"/>
    <property type="match status" value="2"/>
</dbReference>
<sequence>MSKGNKKRLRQEGADASSDDRLLQVLLLGEANFSFALALRSMLEPPTVPAAAEAAEVRREIYQQRLTSVADYFGMSPQPDLQLNITATCYESHVELDEKYPETVGILSRLWHFAVDIRYQVNAWDLTRTFGDGVLWDLIAWNHPHLGTEDFRLHQFLLAHFFASVAKHLRPKGRVVLTLLEGQEKRWELLKQASRHGFSLLCDPVQFVAASFPGYESKRNSTGRSFKNLHTQRVSSAPSRSWTYHLGMQGESKSSFSAPKSAKGQDAEPTSLKCDACGKTFSCAQGLKTHHRQVHELKKYGNWKPEAEMKVNCQQCGRPFRDSEALRQHTVAAHSDSRGHTSRARGARGPSLLPGQEAGGYSYRNCQICGMSLPLGMSMAAHLEALKPLVDLPYACVCGRSFVEQRAMEQHKRFCKEYRERTGTLLTLLGCWSRICCGRGV</sequence>
<dbReference type="GO" id="GO:0006357">
    <property type="term" value="P:regulation of transcription by RNA polymerase II"/>
    <property type="evidence" value="ECO:0007669"/>
    <property type="project" value="TreeGrafter"/>
</dbReference>
<dbReference type="PANTHER" id="PTHR24404:SF114">
    <property type="entry name" value="KLUMPFUSS, ISOFORM B-RELATED"/>
    <property type="match status" value="1"/>
</dbReference>
<dbReference type="GO" id="GO:0005634">
    <property type="term" value="C:nucleus"/>
    <property type="evidence" value="ECO:0007669"/>
    <property type="project" value="UniProtKB-SubCell"/>
</dbReference>
<comment type="caution">
    <text evidence="11">The sequence shown here is derived from an EMBL/GenBank/DDBJ whole genome shotgun (WGS) entry which is preliminary data.</text>
</comment>
<reference evidence="12" key="2">
    <citation type="submission" date="2024-04" db="EMBL/GenBank/DDBJ databases">
        <authorList>
            <person name="Chen Y."/>
            <person name="Shah S."/>
            <person name="Dougan E. K."/>
            <person name="Thang M."/>
            <person name="Chan C."/>
        </authorList>
    </citation>
    <scope>NUCLEOTIDE SEQUENCE [LARGE SCALE GENOMIC DNA]</scope>
</reference>
<dbReference type="GO" id="GO:0070475">
    <property type="term" value="P:rRNA base methylation"/>
    <property type="evidence" value="ECO:0007669"/>
    <property type="project" value="InterPro"/>
</dbReference>
<keyword evidence="5" id="KW-0862">Zinc</keyword>